<proteinExistence type="inferred from homology"/>
<protein>
    <recommendedName>
        <fullName evidence="4">Putative pterin-4-alpha-carbinolamine dehydratase</fullName>
        <shortName evidence="4">PHS</shortName>
        <ecNumber evidence="4">4.2.1.96</ecNumber>
    </recommendedName>
    <alternativeName>
        <fullName evidence="4">4-alpha-hydroxy-tetrahydropterin dehydratase</fullName>
    </alternativeName>
    <alternativeName>
        <fullName evidence="4">Pterin carbinolamine dehydratase</fullName>
        <shortName evidence="4">PCD</shortName>
    </alternativeName>
</protein>
<comment type="caution">
    <text evidence="5">The sequence shown here is derived from an EMBL/GenBank/DDBJ whole genome shotgun (WGS) entry which is preliminary data.</text>
</comment>
<dbReference type="GO" id="GO:0006729">
    <property type="term" value="P:tetrahydrobiopterin biosynthetic process"/>
    <property type="evidence" value="ECO:0007669"/>
    <property type="project" value="InterPro"/>
</dbReference>
<dbReference type="STRING" id="1121013.GCA_000426365_00636"/>
<dbReference type="RefSeq" id="WP_026816118.1">
    <property type="nucleotide sequence ID" value="NZ_AUFF01000001.1"/>
</dbReference>
<dbReference type="CDD" id="cd00913">
    <property type="entry name" value="PCD_DCoH_subfamily_a"/>
    <property type="match status" value="1"/>
</dbReference>
<dbReference type="HAMAP" id="MF_00434">
    <property type="entry name" value="Pterin_4_alpha"/>
    <property type="match status" value="1"/>
</dbReference>
<dbReference type="PANTHER" id="PTHR12599">
    <property type="entry name" value="PTERIN-4-ALPHA-CARBINOLAMINE DEHYDRATASE"/>
    <property type="match status" value="1"/>
</dbReference>
<reference evidence="5 6" key="1">
    <citation type="submission" date="2013-09" db="EMBL/GenBank/DDBJ databases">
        <title>Genome sequencing of Arenimonas composti.</title>
        <authorList>
            <person name="Chen F."/>
            <person name="Wang G."/>
        </authorList>
    </citation>
    <scope>NUCLEOTIDE SEQUENCE [LARGE SCALE GENOMIC DNA]</scope>
    <source>
        <strain evidence="5 6">TR7-09</strain>
    </source>
</reference>
<evidence type="ECO:0000256" key="3">
    <source>
        <dbReference type="ARBA" id="ARBA00023239"/>
    </source>
</evidence>
<dbReference type="SUPFAM" id="SSF55248">
    <property type="entry name" value="PCD-like"/>
    <property type="match status" value="1"/>
</dbReference>
<dbReference type="InterPro" id="IPR036428">
    <property type="entry name" value="PCD_sf"/>
</dbReference>
<evidence type="ECO:0000256" key="1">
    <source>
        <dbReference type="ARBA" id="ARBA00001554"/>
    </source>
</evidence>
<dbReference type="NCBIfam" id="NF002019">
    <property type="entry name" value="PRK00823.1-4"/>
    <property type="match status" value="1"/>
</dbReference>
<evidence type="ECO:0000256" key="2">
    <source>
        <dbReference type="ARBA" id="ARBA00006472"/>
    </source>
</evidence>
<comment type="similarity">
    <text evidence="2 4">Belongs to the pterin-4-alpha-carbinolamine dehydratase family.</text>
</comment>
<evidence type="ECO:0000313" key="5">
    <source>
        <dbReference type="EMBL" id="KFN45294.1"/>
    </source>
</evidence>
<dbReference type="PANTHER" id="PTHR12599:SF0">
    <property type="entry name" value="PTERIN-4-ALPHA-CARBINOLAMINE DEHYDRATASE"/>
    <property type="match status" value="1"/>
</dbReference>
<dbReference type="EC" id="4.2.1.96" evidence="4"/>
<dbReference type="OrthoDB" id="5294615at2"/>
<name>A0A091B336_9GAMM</name>
<dbReference type="Proteomes" id="UP000029391">
    <property type="component" value="Unassembled WGS sequence"/>
</dbReference>
<sequence length="122" mass="13630">MPTLADLAARHCRPLKGPEHRLDEATIAEMLAVLPGWERIEDGAAIGKTFRFPDYHRTMAFVNALAWIAHAEDHHPDLGVHYDRAVVRYSTHDVGGLSANDFVCAARVEALLSNEWRVTSNE</sequence>
<gene>
    <name evidence="5" type="ORF">P873_02405</name>
</gene>
<dbReference type="AlphaFoldDB" id="A0A091B336"/>
<keyword evidence="3 4" id="KW-0456">Lyase</keyword>
<keyword evidence="6" id="KW-1185">Reference proteome</keyword>
<dbReference type="GO" id="GO:0008124">
    <property type="term" value="F:4-alpha-hydroxytetrahydrobiopterin dehydratase activity"/>
    <property type="evidence" value="ECO:0007669"/>
    <property type="project" value="UniProtKB-UniRule"/>
</dbReference>
<dbReference type="Gene3D" id="3.30.1360.20">
    <property type="entry name" value="Transcriptional coactivator/pterin dehydratase"/>
    <property type="match status" value="1"/>
</dbReference>
<dbReference type="EMBL" id="AWXU01000095">
    <property type="protein sequence ID" value="KFN45294.1"/>
    <property type="molecule type" value="Genomic_DNA"/>
</dbReference>
<dbReference type="InterPro" id="IPR001533">
    <property type="entry name" value="Pterin_deHydtase"/>
</dbReference>
<evidence type="ECO:0000256" key="4">
    <source>
        <dbReference type="HAMAP-Rule" id="MF_00434"/>
    </source>
</evidence>
<accession>A0A091B336</accession>
<dbReference type="eggNOG" id="COG2154">
    <property type="taxonomic scope" value="Bacteria"/>
</dbReference>
<dbReference type="Pfam" id="PF01329">
    <property type="entry name" value="Pterin_4a"/>
    <property type="match status" value="1"/>
</dbReference>
<comment type="catalytic activity">
    <reaction evidence="1 4">
        <text>(4aS,6R)-4a-hydroxy-L-erythro-5,6,7,8-tetrahydrobiopterin = (6R)-L-erythro-6,7-dihydrobiopterin + H2O</text>
        <dbReference type="Rhea" id="RHEA:11920"/>
        <dbReference type="ChEBI" id="CHEBI:15377"/>
        <dbReference type="ChEBI" id="CHEBI:15642"/>
        <dbReference type="ChEBI" id="CHEBI:43120"/>
        <dbReference type="EC" id="4.2.1.96"/>
    </reaction>
</comment>
<organism evidence="5 6">
    <name type="scientific">Arenimonas composti TR7-09 = DSM 18010</name>
    <dbReference type="NCBI Taxonomy" id="1121013"/>
    <lineage>
        <taxon>Bacteria</taxon>
        <taxon>Pseudomonadati</taxon>
        <taxon>Pseudomonadota</taxon>
        <taxon>Gammaproteobacteria</taxon>
        <taxon>Lysobacterales</taxon>
        <taxon>Lysobacteraceae</taxon>
        <taxon>Arenimonas</taxon>
    </lineage>
</organism>
<evidence type="ECO:0000313" key="6">
    <source>
        <dbReference type="Proteomes" id="UP000029391"/>
    </source>
</evidence>